<dbReference type="GO" id="GO:0055037">
    <property type="term" value="C:recycling endosome"/>
    <property type="evidence" value="ECO:0007669"/>
    <property type="project" value="UniProtKB-SubCell"/>
</dbReference>
<evidence type="ECO:0000256" key="3">
    <source>
        <dbReference type="ARBA" id="ARBA00004481"/>
    </source>
</evidence>
<evidence type="ECO:0000256" key="10">
    <source>
        <dbReference type="ARBA" id="ARBA00023054"/>
    </source>
</evidence>
<dbReference type="Pfam" id="PF16854">
    <property type="entry name" value="VPS53_C"/>
    <property type="match status" value="1"/>
</dbReference>
<feature type="domain" description="Vps53 N-terminal" evidence="16">
    <location>
        <begin position="40"/>
        <end position="450"/>
    </location>
</feature>
<comment type="function">
    <text evidence="12">Acts as a component of the GARP complex that is involved in retrograde transport from early and late endosomes to the trans-Golgi network (TGN). The GARP complex is required for the maintenance of the cycling of mannose 6-phosphate receptors between the TGN and endosomes, this cycling is necessary for proper lysosomal sorting of acid hydrolases such as CTSD. Acts as a component of the EARP complex that is involved in endocytic recycling. The EARP complex associates with Rab4-positive endosomes and promotes recycling of internalized transferrin receptor (TFRC) to the plasma membrane.</text>
</comment>
<organism evidence="18 19">
    <name type="scientific">Sus scrofa</name>
    <name type="common">Pig</name>
    <dbReference type="NCBI Taxonomy" id="9823"/>
    <lineage>
        <taxon>Eukaryota</taxon>
        <taxon>Metazoa</taxon>
        <taxon>Chordata</taxon>
        <taxon>Craniata</taxon>
        <taxon>Vertebrata</taxon>
        <taxon>Euteleostomi</taxon>
        <taxon>Mammalia</taxon>
        <taxon>Eutheria</taxon>
        <taxon>Laurasiatheria</taxon>
        <taxon>Artiodactyla</taxon>
        <taxon>Suina</taxon>
        <taxon>Suidae</taxon>
        <taxon>Sus</taxon>
    </lineage>
</organism>
<dbReference type="Gene3D" id="1.10.287.950">
    <property type="entry name" value="Methyl-accepting chemotaxis protein"/>
    <property type="match status" value="1"/>
</dbReference>
<dbReference type="FunFam" id="1.10.357.110:FF:000001">
    <property type="entry name" value="vacuolar protein sorting-associated protein 53 homolog"/>
    <property type="match status" value="1"/>
</dbReference>
<evidence type="ECO:0000256" key="13">
    <source>
        <dbReference type="ARBA" id="ARBA00063964"/>
    </source>
</evidence>
<evidence type="ECO:0000259" key="16">
    <source>
        <dbReference type="Pfam" id="PF04100"/>
    </source>
</evidence>
<dbReference type="AlphaFoldDB" id="A0A5G2R3Q6"/>
<dbReference type="PANTHER" id="PTHR12820">
    <property type="entry name" value="VACUOLAR SORTING PROTEIN 53"/>
    <property type="match status" value="1"/>
</dbReference>
<gene>
    <name evidence="18 20" type="primary">VPS53</name>
</gene>
<reference evidence="18" key="3">
    <citation type="submission" date="2025-08" db="UniProtKB">
        <authorList>
            <consortium name="Ensembl"/>
        </authorList>
    </citation>
    <scope>IDENTIFICATION</scope>
</reference>
<evidence type="ECO:0000313" key="18">
    <source>
        <dbReference type="Ensembl" id="ENSSSCP00000068827.1"/>
    </source>
</evidence>
<dbReference type="GO" id="GO:0015031">
    <property type="term" value="P:protein transport"/>
    <property type="evidence" value="ECO:0007669"/>
    <property type="project" value="UniProtKB-KW"/>
</dbReference>
<feature type="compositionally biased region" description="Low complexity" evidence="15">
    <location>
        <begin position="789"/>
        <end position="800"/>
    </location>
</feature>
<reference evidence="18" key="2">
    <citation type="journal article" date="2020" name="Gigascience">
        <title>An improved pig reference genome sequence to enable pig genetics and genomics research.</title>
        <authorList>
            <person name="Warr A."/>
            <person name="Affara N."/>
            <person name="Aken B."/>
            <person name="Beiki H."/>
            <person name="Bickhart D.M."/>
            <person name="Billis K."/>
            <person name="Chow W."/>
            <person name="Eory L."/>
            <person name="Finlayson H.A."/>
            <person name="Flicek P."/>
            <person name="Giron C.G."/>
            <person name="Griffin D.K."/>
            <person name="Hall R."/>
            <person name="Hannum G."/>
            <person name="Hourlier T."/>
            <person name="Howe K."/>
            <person name="Hume D.A."/>
            <person name="Izuogu O."/>
            <person name="Kim K."/>
            <person name="Koren S."/>
            <person name="Liu H."/>
            <person name="Manchanda N."/>
            <person name="Martin F.J."/>
            <person name="Nonneman D.J."/>
            <person name="O'Connor R.E."/>
            <person name="Phillippy A.M."/>
            <person name="Rohrer G.A."/>
            <person name="Rosen B.D."/>
            <person name="Rund L.A."/>
            <person name="Sargent C.A."/>
            <person name="Schook L.B."/>
            <person name="Schroeder S.G."/>
            <person name="Schwartz A.S."/>
            <person name="Skinner B.M."/>
            <person name="Talbot R."/>
            <person name="Tseng E."/>
            <person name="Tuggle C.K."/>
            <person name="Watson M."/>
            <person name="Smith T.P.L."/>
            <person name="Archibald A.L."/>
        </authorList>
    </citation>
    <scope>NUCLEOTIDE SEQUENCE [LARGE SCALE GENOMIC DNA]</scope>
    <source>
        <strain evidence="18">Duroc</strain>
    </source>
</reference>
<dbReference type="ExpressionAtlas" id="A0A5G2R3Q6">
    <property type="expression patterns" value="baseline and differential"/>
</dbReference>
<comment type="similarity">
    <text evidence="4">Belongs to the VPS53 family.</text>
</comment>
<dbReference type="PANTHER" id="PTHR12820:SF0">
    <property type="entry name" value="VACUOLAR PROTEIN SORTING-ASSOCIATED PROTEIN 53 HOMOLOG"/>
    <property type="match status" value="1"/>
</dbReference>
<feature type="region of interest" description="Disordered" evidence="15">
    <location>
        <begin position="780"/>
        <end position="808"/>
    </location>
</feature>
<dbReference type="GO" id="GO:0000938">
    <property type="term" value="C:GARP complex"/>
    <property type="evidence" value="ECO:0007669"/>
    <property type="project" value="InterPro"/>
</dbReference>
<evidence type="ECO:0007829" key="21">
    <source>
        <dbReference type="PeptideAtlas" id="A0A5G2R3Q6"/>
    </source>
</evidence>
<dbReference type="Pfam" id="PF04100">
    <property type="entry name" value="Vps53_N"/>
    <property type="match status" value="1"/>
</dbReference>
<keyword evidence="21" id="KW-1267">Proteomics identification</keyword>
<keyword evidence="11" id="KW-0472">Membrane</keyword>
<comment type="subcellular location">
    <subcellularLocation>
        <location evidence="3">Endosome membrane</location>
        <topology evidence="3">Peripheral membrane protein</topology>
    </subcellularLocation>
    <subcellularLocation>
        <location evidence="1">Golgi apparatus</location>
        <location evidence="1">trans-Golgi network membrane</location>
        <topology evidence="1">Peripheral membrane protein</topology>
    </subcellularLocation>
    <subcellularLocation>
        <location evidence="2">Recycling endosome</location>
    </subcellularLocation>
</comment>
<dbReference type="InterPro" id="IPR007234">
    <property type="entry name" value="Vps53_N"/>
</dbReference>
<proteinExistence type="evidence at protein level"/>
<evidence type="ECO:0000256" key="12">
    <source>
        <dbReference type="ARBA" id="ARBA00056304"/>
    </source>
</evidence>
<keyword evidence="6" id="KW-0813">Transport</keyword>
<evidence type="ECO:0000256" key="6">
    <source>
        <dbReference type="ARBA" id="ARBA00022448"/>
    </source>
</evidence>
<dbReference type="InterPro" id="IPR031745">
    <property type="entry name" value="Vps53_C"/>
</dbReference>
<dbReference type="InterPro" id="IPR039766">
    <property type="entry name" value="Vps53"/>
</dbReference>
<dbReference type="GO" id="GO:0007041">
    <property type="term" value="P:lysosomal transport"/>
    <property type="evidence" value="ECO:0007669"/>
    <property type="project" value="UniProtKB-ARBA"/>
</dbReference>
<dbReference type="InterPro" id="IPR038260">
    <property type="entry name" value="Vps53_C_sf"/>
</dbReference>
<keyword evidence="7" id="KW-0967">Endosome</keyword>
<evidence type="ECO:0000256" key="14">
    <source>
        <dbReference type="SAM" id="Coils"/>
    </source>
</evidence>
<evidence type="ECO:0000313" key="20">
    <source>
        <dbReference type="VGNC" id="VGNC:94861"/>
    </source>
</evidence>
<dbReference type="Ensembl" id="ENSSSCT00000091299.2">
    <property type="protein sequence ID" value="ENSSSCP00000068827.1"/>
    <property type="gene ID" value="ENSSSCG00000017812.5"/>
</dbReference>
<reference evidence="19" key="1">
    <citation type="submission" date="2009-11" db="EMBL/GenBank/DDBJ databases">
        <authorList>
            <consortium name="Porcine genome sequencing project"/>
        </authorList>
    </citation>
    <scope>NUCLEOTIDE SEQUENCE [LARGE SCALE GENOMIC DNA]</scope>
    <source>
        <strain evidence="19">Duroc</strain>
    </source>
</reference>
<evidence type="ECO:0000256" key="15">
    <source>
        <dbReference type="SAM" id="MobiDB-lite"/>
    </source>
</evidence>
<evidence type="ECO:0000256" key="1">
    <source>
        <dbReference type="ARBA" id="ARBA00004150"/>
    </source>
</evidence>
<evidence type="ECO:0000256" key="11">
    <source>
        <dbReference type="ARBA" id="ARBA00023136"/>
    </source>
</evidence>
<evidence type="ECO:0000256" key="4">
    <source>
        <dbReference type="ARBA" id="ARBA00008628"/>
    </source>
</evidence>
<evidence type="ECO:0000313" key="19">
    <source>
        <dbReference type="Proteomes" id="UP000008227"/>
    </source>
</evidence>
<keyword evidence="10 14" id="KW-0175">Coiled coil</keyword>
<evidence type="ECO:0000256" key="7">
    <source>
        <dbReference type="ARBA" id="ARBA00022753"/>
    </source>
</evidence>
<comment type="subunit">
    <text evidence="13">Component of the Golgi-associated retrograde protein (GARP) complex, also called VFT (VPS fifty-three) complex, composed of VPS51, VPS52, VPS53 and VPS54. Component of the endosome-associated retrograde protein (EARP) complex, composed of VPS51, VPS52, VPS53 and VPS50/Syndetin. EIPR1 interacts with both EARP and GARP complexes and mediates the recruitment of the GARP complex to the trans-Golgi network. Interacts with VPS50 in an EIPR1-independent manner.</text>
</comment>
<evidence type="ECO:0000256" key="8">
    <source>
        <dbReference type="ARBA" id="ARBA00022927"/>
    </source>
</evidence>
<evidence type="ECO:0000256" key="2">
    <source>
        <dbReference type="ARBA" id="ARBA00004172"/>
    </source>
</evidence>
<dbReference type="VGNC" id="VGNC:94861">
    <property type="gene designation" value="VPS53"/>
</dbReference>
<dbReference type="GeneTree" id="ENSGT00390000015165"/>
<evidence type="ECO:0000259" key="17">
    <source>
        <dbReference type="Pfam" id="PF16854"/>
    </source>
</evidence>
<evidence type="ECO:0000256" key="5">
    <source>
        <dbReference type="ARBA" id="ARBA00014103"/>
    </source>
</evidence>
<keyword evidence="9" id="KW-0333">Golgi apparatus</keyword>
<dbReference type="GO" id="GO:0005829">
    <property type="term" value="C:cytosol"/>
    <property type="evidence" value="ECO:0007669"/>
    <property type="project" value="GOC"/>
</dbReference>
<keyword evidence="19" id="KW-1185">Reference proteome</keyword>
<sequence length="820" mass="93028">MEEEELEFVEELEAVLQLTPDVQLAIEQVFPSQDPLDRADFNAVEYINTLFPTEQSLANIDEVVNKIRLKIRRLDDNIRTVVRGQTNVGQDGRQALEEAQKAIQQLFGKIKDIKDKAEKSEQMVKEITRDIKQLDHAKRHLTTSITTLNHLHMLAGGVDSLEAMTRRRQYGEVANLLQGVMNVLEHFHRYMGIPQIRQLSERVKAAQTELGQQILADFEEAFPSQGTKRPGGPSNVLRDACLIANILDPRIKQEIIKKFIKQHLSEYLVLFQENQDVAWLDKIDRRYAWIKRQLVDYEEKYGRMFPREWYMAERIAVEFCHITRTELAKIMRTRAKEIEVKLLLFAIQRTTNFEGFLAKRFSGCTLTDGTLKKPESPPASTNPFLEDEAAPEMEELAMEKGDSEQPKKPKAPDNPFHGIVSKCFEPHLYVYIESQDKNLGELIDRFVADFKAQGPPKPSMDEGGAVLPSCADLFVYYKKCMVQCSQLSTGEPMIALTTIFQKYLQEYAWKILSGNLPKTTSSSGGLTISSLLKEKEGSEVAKFTLEELCLICSILSTAEYCLATTQQLEEKLKEKVDVSLIERINLSGEMDTFSTVISSSIQLLVQDLDAACDPALTAMSKMQCYVTSVILHIKQNVPIIRDNLASTRKYFTQFCIKFANSFIPKFITHLFKCKPISMVGAEQLLLDTHSLKMVLLDLPSIGSQVVRKAPASYTKIVVKGMTRAEMILKVVMAPHEPLVVFVDNYIKLLTDCNTETFQKILDMKGLKRSEQSSTLELFRQRLPTPPSGPEGSSSLSLLAPTPEQESSRIRKLEKLIKKRL</sequence>
<accession>A0A5G2R3Q6</accession>
<feature type="domain" description="Vps53 C-terminal" evidence="17">
    <location>
        <begin position="682"/>
        <end position="766"/>
    </location>
</feature>
<dbReference type="Bgee" id="ENSSSCG00000017812">
    <property type="expression patterns" value="Expressed in prefrontal cortex and 43 other cell types or tissues"/>
</dbReference>
<dbReference type="Gene3D" id="1.10.357.110">
    <property type="entry name" value="Vacuolar protein sorting-associated protein 53, C-terminus"/>
    <property type="match status" value="1"/>
</dbReference>
<dbReference type="GO" id="GO:0042147">
    <property type="term" value="P:retrograde transport, endosome to Golgi"/>
    <property type="evidence" value="ECO:0007669"/>
    <property type="project" value="InterPro"/>
</dbReference>
<name>A0A5G2R3Q6_PIG</name>
<dbReference type="Proteomes" id="UP000008227">
    <property type="component" value="Chromosome 12"/>
</dbReference>
<keyword evidence="8" id="KW-0653">Protein transport</keyword>
<protein>
    <recommendedName>
        <fullName evidence="5">Vacuolar protein sorting-associated protein 53 homolog</fullName>
    </recommendedName>
</protein>
<evidence type="ECO:0000256" key="9">
    <source>
        <dbReference type="ARBA" id="ARBA00023034"/>
    </source>
</evidence>
<dbReference type="GO" id="GO:0010008">
    <property type="term" value="C:endosome membrane"/>
    <property type="evidence" value="ECO:0007669"/>
    <property type="project" value="UniProtKB-SubCell"/>
</dbReference>
<reference evidence="18" key="4">
    <citation type="submission" date="2025-09" db="UniProtKB">
        <authorList>
            <consortium name="Ensembl"/>
        </authorList>
    </citation>
    <scope>IDENTIFICATION</scope>
</reference>
<feature type="coiled-coil region" evidence="14">
    <location>
        <begin position="96"/>
        <end position="137"/>
    </location>
</feature>